<protein>
    <submittedName>
        <fullName evidence="4">TetR/AcrR family transcriptional regulator</fullName>
    </submittedName>
</protein>
<keyword evidence="5" id="KW-1185">Reference proteome</keyword>
<name>A0ABT4N1B3_GORRU</name>
<dbReference type="InterPro" id="IPR009057">
    <property type="entry name" value="Homeodomain-like_sf"/>
</dbReference>
<feature type="domain" description="HTH tetR-type" evidence="3">
    <location>
        <begin position="15"/>
        <end position="74"/>
    </location>
</feature>
<evidence type="ECO:0000259" key="3">
    <source>
        <dbReference type="PROSITE" id="PS50977"/>
    </source>
</evidence>
<sequence>MRTHGWSGATPKSDDEAVDRILSAARTVVDERGDDFNIAEVARLLGVTRQTVYRYFSRADELLAATAIRAADDYLAELTEHLAGEVRPAQAVIEAVAYTLETLPRQPHLSVLLAPSQRGRYSAGITSDTARSFGQMMLSRLDIDWQAAGFDELALDELVEFVLRLIQSFVIDPGDPPRNASDLRRYLERWLGPALMNPPRER</sequence>
<evidence type="ECO:0000256" key="2">
    <source>
        <dbReference type="PROSITE-ProRule" id="PRU00335"/>
    </source>
</evidence>
<dbReference type="Proteomes" id="UP001067235">
    <property type="component" value="Unassembled WGS sequence"/>
</dbReference>
<reference evidence="4" key="1">
    <citation type="submission" date="2022-12" db="EMBL/GenBank/DDBJ databases">
        <authorList>
            <person name="Krivoruchko A.V."/>
            <person name="Elkin A."/>
        </authorList>
    </citation>
    <scope>NUCLEOTIDE SEQUENCE</scope>
    <source>
        <strain evidence="4">IEGM 1388</strain>
    </source>
</reference>
<evidence type="ECO:0000313" key="5">
    <source>
        <dbReference type="Proteomes" id="UP001067235"/>
    </source>
</evidence>
<feature type="DNA-binding region" description="H-T-H motif" evidence="2">
    <location>
        <begin position="37"/>
        <end position="56"/>
    </location>
</feature>
<accession>A0ABT4N1B3</accession>
<organism evidence="4 5">
    <name type="scientific">Gordonia rubripertincta</name>
    <name type="common">Rhodococcus corallinus</name>
    <dbReference type="NCBI Taxonomy" id="36822"/>
    <lineage>
        <taxon>Bacteria</taxon>
        <taxon>Bacillati</taxon>
        <taxon>Actinomycetota</taxon>
        <taxon>Actinomycetes</taxon>
        <taxon>Mycobacteriales</taxon>
        <taxon>Gordoniaceae</taxon>
        <taxon>Gordonia</taxon>
    </lineage>
</organism>
<keyword evidence="1 2" id="KW-0238">DNA-binding</keyword>
<dbReference type="Pfam" id="PF00440">
    <property type="entry name" value="TetR_N"/>
    <property type="match status" value="1"/>
</dbReference>
<dbReference type="Gene3D" id="1.10.357.10">
    <property type="entry name" value="Tetracycline Repressor, domain 2"/>
    <property type="match status" value="1"/>
</dbReference>
<dbReference type="PRINTS" id="PR00455">
    <property type="entry name" value="HTHTETR"/>
</dbReference>
<evidence type="ECO:0000256" key="1">
    <source>
        <dbReference type="ARBA" id="ARBA00023125"/>
    </source>
</evidence>
<comment type="caution">
    <text evidence="4">The sequence shown here is derived from an EMBL/GenBank/DDBJ whole genome shotgun (WGS) entry which is preliminary data.</text>
</comment>
<evidence type="ECO:0000313" key="4">
    <source>
        <dbReference type="EMBL" id="MCZ4553054.1"/>
    </source>
</evidence>
<dbReference type="EMBL" id="JAPWIE010000008">
    <property type="protein sequence ID" value="MCZ4553054.1"/>
    <property type="molecule type" value="Genomic_DNA"/>
</dbReference>
<dbReference type="PROSITE" id="PS50977">
    <property type="entry name" value="HTH_TETR_2"/>
    <property type="match status" value="1"/>
</dbReference>
<proteinExistence type="predicted"/>
<dbReference type="RefSeq" id="WP_084837691.1">
    <property type="nucleotide sequence ID" value="NZ_JAPWIE010000008.1"/>
</dbReference>
<gene>
    <name evidence="4" type="ORF">O4213_23905</name>
</gene>
<dbReference type="SUPFAM" id="SSF46689">
    <property type="entry name" value="Homeodomain-like"/>
    <property type="match status" value="1"/>
</dbReference>
<dbReference type="InterPro" id="IPR001647">
    <property type="entry name" value="HTH_TetR"/>
</dbReference>